<dbReference type="PRINTS" id="PR00413">
    <property type="entry name" value="HADHALOGNASE"/>
</dbReference>
<proteinExistence type="predicted"/>
<dbReference type="NCBIfam" id="TIGR01549">
    <property type="entry name" value="HAD-SF-IA-v1"/>
    <property type="match status" value="1"/>
</dbReference>
<evidence type="ECO:0000313" key="2">
    <source>
        <dbReference type="Proteomes" id="UP000033869"/>
    </source>
</evidence>
<dbReference type="InterPro" id="IPR036412">
    <property type="entry name" value="HAD-like_sf"/>
</dbReference>
<dbReference type="SUPFAM" id="SSF56784">
    <property type="entry name" value="HAD-like"/>
    <property type="match status" value="1"/>
</dbReference>
<accession>A0A0G0WCQ0</accession>
<dbReference type="Gene3D" id="1.10.150.240">
    <property type="entry name" value="Putative phosphatase, domain 2"/>
    <property type="match status" value="1"/>
</dbReference>
<dbReference type="InterPro" id="IPR006439">
    <property type="entry name" value="HAD-SF_hydro_IA"/>
</dbReference>
<evidence type="ECO:0008006" key="3">
    <source>
        <dbReference type="Google" id="ProtNLM"/>
    </source>
</evidence>
<dbReference type="PANTHER" id="PTHR43611">
    <property type="entry name" value="ALPHA-D-GLUCOSE 1-PHOSPHATE PHOSPHATASE"/>
    <property type="match status" value="1"/>
</dbReference>
<protein>
    <recommendedName>
        <fullName evidence="3">HAD-superfamily hydrolase, subfamily IA, variant 3</fullName>
    </recommendedName>
</protein>
<dbReference type="Gene3D" id="3.40.50.1000">
    <property type="entry name" value="HAD superfamily/HAD-like"/>
    <property type="match status" value="1"/>
</dbReference>
<dbReference type="Pfam" id="PF00702">
    <property type="entry name" value="Hydrolase"/>
    <property type="match status" value="1"/>
</dbReference>
<name>A0A0G0WCQ0_UNCC2</name>
<dbReference type="InterPro" id="IPR023198">
    <property type="entry name" value="PGP-like_dom2"/>
</dbReference>
<comment type="caution">
    <text evidence="1">The sequence shown here is derived from an EMBL/GenBank/DDBJ whole genome shotgun (WGS) entry which is preliminary data.</text>
</comment>
<gene>
    <name evidence="1" type="ORF">UU65_C0001G0242</name>
</gene>
<dbReference type="EMBL" id="LCBL01000001">
    <property type="protein sequence ID" value="KKS09837.1"/>
    <property type="molecule type" value="Genomic_DNA"/>
</dbReference>
<evidence type="ECO:0000313" key="1">
    <source>
        <dbReference type="EMBL" id="KKS09837.1"/>
    </source>
</evidence>
<dbReference type="PANTHER" id="PTHR43611:SF3">
    <property type="entry name" value="FLAVIN MONONUCLEOTIDE HYDROLASE 1, CHLOROPLATIC"/>
    <property type="match status" value="1"/>
</dbReference>
<dbReference type="Proteomes" id="UP000033869">
    <property type="component" value="Unassembled WGS sequence"/>
</dbReference>
<sequence length="200" mass="23585">MIKAIVFDFGDVLADDGFKMAREAILDTRKYPQELVDHAFENNLWHDWDKGLVPSKEYWDEFAKILGKRNMRKVKKFMVKNTKLRPRMIDLVKSLKAHYKVGLLSNTVPELKKEVNKLNGLFDEFILSYKVHMRKPDKEIYLLTAEKLDLKPEECLFIDDREYVLDAALECGFEGILFKSEKGLTQELKERQLWNELINI</sequence>
<dbReference type="NCBIfam" id="TIGR01509">
    <property type="entry name" value="HAD-SF-IA-v3"/>
    <property type="match status" value="1"/>
</dbReference>
<organism evidence="1 2">
    <name type="scientific">candidate division CPR2 bacterium GW2011_GWC1_41_48</name>
    <dbReference type="NCBI Taxonomy" id="1618344"/>
    <lineage>
        <taxon>Bacteria</taxon>
        <taxon>Bacteria division CPR2</taxon>
    </lineage>
</organism>
<dbReference type="SFLD" id="SFLDS00003">
    <property type="entry name" value="Haloacid_Dehalogenase"/>
    <property type="match status" value="1"/>
</dbReference>
<dbReference type="AlphaFoldDB" id="A0A0G0WCQ0"/>
<reference evidence="1 2" key="1">
    <citation type="journal article" date="2015" name="Nature">
        <title>rRNA introns, odd ribosomes, and small enigmatic genomes across a large radiation of phyla.</title>
        <authorList>
            <person name="Brown C.T."/>
            <person name="Hug L.A."/>
            <person name="Thomas B.C."/>
            <person name="Sharon I."/>
            <person name="Castelle C.J."/>
            <person name="Singh A."/>
            <person name="Wilkins M.J."/>
            <person name="Williams K.H."/>
            <person name="Banfield J.F."/>
        </authorList>
    </citation>
    <scope>NUCLEOTIDE SEQUENCE [LARGE SCALE GENOMIC DNA]</scope>
</reference>
<dbReference type="InterPro" id="IPR023214">
    <property type="entry name" value="HAD_sf"/>
</dbReference>
<dbReference type="SFLD" id="SFLDG01129">
    <property type="entry name" value="C1.5:_HAD__Beta-PGM__Phosphata"/>
    <property type="match status" value="1"/>
</dbReference>
<dbReference type="CDD" id="cd02603">
    <property type="entry name" value="HAD_sEH-N_like"/>
    <property type="match status" value="1"/>
</dbReference>